<organism evidence="1 2">
    <name type="scientific">Platanthera guangdongensis</name>
    <dbReference type="NCBI Taxonomy" id="2320717"/>
    <lineage>
        <taxon>Eukaryota</taxon>
        <taxon>Viridiplantae</taxon>
        <taxon>Streptophyta</taxon>
        <taxon>Embryophyta</taxon>
        <taxon>Tracheophyta</taxon>
        <taxon>Spermatophyta</taxon>
        <taxon>Magnoliopsida</taxon>
        <taxon>Liliopsida</taxon>
        <taxon>Asparagales</taxon>
        <taxon>Orchidaceae</taxon>
        <taxon>Orchidoideae</taxon>
        <taxon>Orchideae</taxon>
        <taxon>Orchidinae</taxon>
        <taxon>Platanthera</taxon>
    </lineage>
</organism>
<proteinExistence type="predicted"/>
<dbReference type="EMBL" id="JBBWWR010000009">
    <property type="protein sequence ID" value="KAK8961443.1"/>
    <property type="molecule type" value="Genomic_DNA"/>
</dbReference>
<evidence type="ECO:0000313" key="2">
    <source>
        <dbReference type="Proteomes" id="UP001412067"/>
    </source>
</evidence>
<gene>
    <name evidence="1" type="ORF">KSP40_PGU001285</name>
</gene>
<sequence length="58" mass="6722">MKVIELIHAGPLTLFSLMRSRWLERAPLPLGWRRARGKRSTIPSSFTPLRKCFPQDDS</sequence>
<protein>
    <submittedName>
        <fullName evidence="1">Uncharacterized protein</fullName>
    </submittedName>
</protein>
<evidence type="ECO:0000313" key="1">
    <source>
        <dbReference type="EMBL" id="KAK8961443.1"/>
    </source>
</evidence>
<name>A0ABR2MBN6_9ASPA</name>
<comment type="caution">
    <text evidence="1">The sequence shown here is derived from an EMBL/GenBank/DDBJ whole genome shotgun (WGS) entry which is preliminary data.</text>
</comment>
<dbReference type="Proteomes" id="UP001412067">
    <property type="component" value="Unassembled WGS sequence"/>
</dbReference>
<keyword evidence="2" id="KW-1185">Reference proteome</keyword>
<accession>A0ABR2MBN6</accession>
<reference evidence="1 2" key="1">
    <citation type="journal article" date="2022" name="Nat. Plants">
        <title>Genomes of leafy and leafless Platanthera orchids illuminate the evolution of mycoheterotrophy.</title>
        <authorList>
            <person name="Li M.H."/>
            <person name="Liu K.W."/>
            <person name="Li Z."/>
            <person name="Lu H.C."/>
            <person name="Ye Q.L."/>
            <person name="Zhang D."/>
            <person name="Wang J.Y."/>
            <person name="Li Y.F."/>
            <person name="Zhong Z.M."/>
            <person name="Liu X."/>
            <person name="Yu X."/>
            <person name="Liu D.K."/>
            <person name="Tu X.D."/>
            <person name="Liu B."/>
            <person name="Hao Y."/>
            <person name="Liao X.Y."/>
            <person name="Jiang Y.T."/>
            <person name="Sun W.H."/>
            <person name="Chen J."/>
            <person name="Chen Y.Q."/>
            <person name="Ai Y."/>
            <person name="Zhai J.W."/>
            <person name="Wu S.S."/>
            <person name="Zhou Z."/>
            <person name="Hsiao Y.Y."/>
            <person name="Wu W.L."/>
            <person name="Chen Y.Y."/>
            <person name="Lin Y.F."/>
            <person name="Hsu J.L."/>
            <person name="Li C.Y."/>
            <person name="Wang Z.W."/>
            <person name="Zhao X."/>
            <person name="Zhong W.Y."/>
            <person name="Ma X.K."/>
            <person name="Ma L."/>
            <person name="Huang J."/>
            <person name="Chen G.Z."/>
            <person name="Huang M.Z."/>
            <person name="Huang L."/>
            <person name="Peng D.H."/>
            <person name="Luo Y.B."/>
            <person name="Zou S.Q."/>
            <person name="Chen S.P."/>
            <person name="Lan S."/>
            <person name="Tsai W.C."/>
            <person name="Van de Peer Y."/>
            <person name="Liu Z.J."/>
        </authorList>
    </citation>
    <scope>NUCLEOTIDE SEQUENCE [LARGE SCALE GENOMIC DNA]</scope>
    <source>
        <strain evidence="1">Lor288</strain>
    </source>
</reference>